<organism evidence="3 4">
    <name type="scientific">Elysia crispata</name>
    <name type="common">lettuce slug</name>
    <dbReference type="NCBI Taxonomy" id="231223"/>
    <lineage>
        <taxon>Eukaryota</taxon>
        <taxon>Metazoa</taxon>
        <taxon>Spiralia</taxon>
        <taxon>Lophotrochozoa</taxon>
        <taxon>Mollusca</taxon>
        <taxon>Gastropoda</taxon>
        <taxon>Heterobranchia</taxon>
        <taxon>Euthyneura</taxon>
        <taxon>Panpulmonata</taxon>
        <taxon>Sacoglossa</taxon>
        <taxon>Placobranchoidea</taxon>
        <taxon>Plakobranchidae</taxon>
        <taxon>Elysia</taxon>
    </lineage>
</organism>
<name>A0AAE0Y5Q5_9GAST</name>
<feature type="compositionally biased region" description="Basic and acidic residues" evidence="1">
    <location>
        <begin position="754"/>
        <end position="783"/>
    </location>
</feature>
<evidence type="ECO:0000259" key="2">
    <source>
        <dbReference type="PROSITE" id="PS50916"/>
    </source>
</evidence>
<dbReference type="Pfam" id="PF02318">
    <property type="entry name" value="FYVE_2"/>
    <property type="match status" value="1"/>
</dbReference>
<feature type="compositionally biased region" description="Basic residues" evidence="1">
    <location>
        <begin position="523"/>
        <end position="536"/>
    </location>
</feature>
<feature type="compositionally biased region" description="Basic and acidic residues" evidence="1">
    <location>
        <begin position="692"/>
        <end position="715"/>
    </location>
</feature>
<dbReference type="InterPro" id="IPR010911">
    <property type="entry name" value="Rab_BD"/>
</dbReference>
<sequence length="954" mass="108867">MGKKKKKKHKKESAGEGEEAKKDEAAAGEPGVEKKEEGEAGSAVGEKKEEEEEGSESAKSKTAFKSEIRPEQGKHGSRVPPLHNYTLDLTCLTAEEEKAIREVVDRDEAEWRPIHDHVQLLRDELNICYRGFKGKQIKPQCVRCRKNFGLWRLFIPFVYRGRRCQRCQFKSCKRCTHRQANGRYMCGICVRLREIKHLTGEWMAPPATRLHGSDLIRVSLRDKEKYQMLHASREKKKHDLLSKLNALHGKKKIDTTGIGSFSLWSSDAKDKKKKKKKKKDKKKKKKKDKDNNADDLEVLADTNASFLAAGSRSVVGKDNMRGRSSSSSGTSDTSSDSEDSGGGSCSSGYESSVLNENHSRDVRPDSARCSTEVAKLESSANRSKQWVTDESLAQPFSSYHYDDDYHPNFGEGSWGEDRDVRFSVDETEDLGEDEHSTEEGRRTRDENYRDLYRYKRGATRGHTAEVKTIMSDVEPENTTKKDLKERFIETTLRDNLMFDKTEKGKIRGHVNPVKFGGEERQNNKRHRIKSRGKATHSKAEYEQLRASASQSYTYGIERKWCEKSSQRENVQGRHSQNTACMTSSEERIKNEKTIKDKKSKLTFTEKSKTKTNEKRPMSGRGKETGNTWKFPQSISTGNKQERQYRQSVRKFNKDEFQNVLNKVSTEAIMNEESLMETLNFALSGKSAKKTKDRNPDPSKSKQSSDDLERCGKSKDRIVESGFCRPEIDQSWQGEVRRSKHKSANGNPSRHRKADRTLLKKDKNLIPSSDKVEAKREIKSEKSPVSETTYTISCKKKKSSHRHGVQPPDRETKSHKRLSSYQELFSMAEINDTKGEYFRFAAHLSQNTGAANIETRPRAFCLSQPDCAWLNENARSISPSVSSSTKNIQCRGHEWLRNNSVENNEWAWIPEQPLSSRKMTSKSPRGGRFKKSLLEALNISTFRAKPSAQRKAKFS</sequence>
<dbReference type="GO" id="GO:0006886">
    <property type="term" value="P:intracellular protein transport"/>
    <property type="evidence" value="ECO:0007669"/>
    <property type="project" value="InterPro"/>
</dbReference>
<feature type="region of interest" description="Disordered" evidence="1">
    <location>
        <begin position="1"/>
        <end position="81"/>
    </location>
</feature>
<feature type="compositionally biased region" description="Basic residues" evidence="1">
    <location>
        <begin position="793"/>
        <end position="803"/>
    </location>
</feature>
<gene>
    <name evidence="3" type="ORF">RRG08_024766</name>
</gene>
<dbReference type="Gene3D" id="3.30.40.10">
    <property type="entry name" value="Zinc/RING finger domain, C3HC4 (zinc finger)"/>
    <property type="match status" value="1"/>
</dbReference>
<accession>A0AAE0Y5Q5</accession>
<feature type="domain" description="RabBD" evidence="2">
    <location>
        <begin position="86"/>
        <end position="206"/>
    </location>
</feature>
<reference evidence="3" key="1">
    <citation type="journal article" date="2023" name="G3 (Bethesda)">
        <title>A reference genome for the long-term kleptoplast-retaining sea slug Elysia crispata morphotype clarki.</title>
        <authorList>
            <person name="Eastman K.E."/>
            <person name="Pendleton A.L."/>
            <person name="Shaikh M.A."/>
            <person name="Suttiyut T."/>
            <person name="Ogas R."/>
            <person name="Tomko P."/>
            <person name="Gavelis G."/>
            <person name="Widhalm J.R."/>
            <person name="Wisecaver J.H."/>
        </authorList>
    </citation>
    <scope>NUCLEOTIDE SEQUENCE</scope>
    <source>
        <strain evidence="3">ECLA1</strain>
    </source>
</reference>
<evidence type="ECO:0000313" key="4">
    <source>
        <dbReference type="Proteomes" id="UP001283361"/>
    </source>
</evidence>
<feature type="compositionally biased region" description="Basic residues" evidence="1">
    <location>
        <begin position="271"/>
        <end position="287"/>
    </location>
</feature>
<evidence type="ECO:0000313" key="3">
    <source>
        <dbReference type="EMBL" id="KAK3733966.1"/>
    </source>
</evidence>
<feature type="compositionally biased region" description="Polar residues" evidence="1">
    <location>
        <begin position="624"/>
        <end position="638"/>
    </location>
</feature>
<protein>
    <recommendedName>
        <fullName evidence="2">RabBD domain-containing protein</fullName>
    </recommendedName>
</protein>
<dbReference type="InterPro" id="IPR011011">
    <property type="entry name" value="Znf_FYVE_PHD"/>
</dbReference>
<feature type="compositionally biased region" description="Basic and acidic residues" evidence="1">
    <location>
        <begin position="433"/>
        <end position="446"/>
    </location>
</feature>
<feature type="region of interest" description="Disordered" evidence="1">
    <location>
        <begin position="503"/>
        <end position="542"/>
    </location>
</feature>
<dbReference type="PROSITE" id="PS50916">
    <property type="entry name" value="RABBD"/>
    <property type="match status" value="1"/>
</dbReference>
<dbReference type="SUPFAM" id="SSF57903">
    <property type="entry name" value="FYVE/PHD zinc finger"/>
    <property type="match status" value="1"/>
</dbReference>
<feature type="compositionally biased region" description="Low complexity" evidence="1">
    <location>
        <begin position="324"/>
        <end position="334"/>
    </location>
</feature>
<feature type="compositionally biased region" description="Basic and acidic residues" evidence="1">
    <location>
        <begin position="357"/>
        <end position="366"/>
    </location>
</feature>
<proteinExistence type="predicted"/>
<feature type="region of interest" description="Disordered" evidence="1">
    <location>
        <begin position="684"/>
        <end position="715"/>
    </location>
</feature>
<feature type="region of interest" description="Disordered" evidence="1">
    <location>
        <begin position="315"/>
        <end position="446"/>
    </location>
</feature>
<feature type="compositionally biased region" description="Polar residues" evidence="1">
    <location>
        <begin position="378"/>
        <end position="388"/>
    </location>
</feature>
<keyword evidence="4" id="KW-1185">Reference proteome</keyword>
<dbReference type="Proteomes" id="UP001283361">
    <property type="component" value="Unassembled WGS sequence"/>
</dbReference>
<feature type="compositionally biased region" description="Basic and acidic residues" evidence="1">
    <location>
        <begin position="12"/>
        <end position="38"/>
    </location>
</feature>
<feature type="compositionally biased region" description="Basic and acidic residues" evidence="1">
    <location>
        <begin position="603"/>
        <end position="623"/>
    </location>
</feature>
<dbReference type="InterPro" id="IPR013083">
    <property type="entry name" value="Znf_RING/FYVE/PHD"/>
</dbReference>
<dbReference type="GO" id="GO:0031267">
    <property type="term" value="F:small GTPase binding"/>
    <property type="evidence" value="ECO:0007669"/>
    <property type="project" value="InterPro"/>
</dbReference>
<feature type="compositionally biased region" description="Polar residues" evidence="1">
    <location>
        <begin position="567"/>
        <end position="583"/>
    </location>
</feature>
<feature type="compositionally biased region" description="Basic and acidic residues" evidence="1">
    <location>
        <begin position="584"/>
        <end position="596"/>
    </location>
</feature>
<dbReference type="AlphaFoldDB" id="A0AAE0Y5Q5"/>
<feature type="compositionally biased region" description="Basic residues" evidence="1">
    <location>
        <begin position="737"/>
        <end position="753"/>
    </location>
</feature>
<feature type="region of interest" description="Disordered" evidence="1">
    <location>
        <begin position="269"/>
        <end position="290"/>
    </location>
</feature>
<feature type="compositionally biased region" description="Basic and acidic residues" evidence="1">
    <location>
        <begin position="56"/>
        <end position="74"/>
    </location>
</feature>
<feature type="region of interest" description="Disordered" evidence="1">
    <location>
        <begin position="564"/>
        <end position="645"/>
    </location>
</feature>
<feature type="region of interest" description="Disordered" evidence="1">
    <location>
        <begin position="730"/>
        <end position="816"/>
    </location>
</feature>
<feature type="compositionally biased region" description="Basic residues" evidence="1">
    <location>
        <begin position="1"/>
        <end position="11"/>
    </location>
</feature>
<dbReference type="EMBL" id="JAWDGP010006871">
    <property type="protein sequence ID" value="KAK3733966.1"/>
    <property type="molecule type" value="Genomic_DNA"/>
</dbReference>
<feature type="compositionally biased region" description="Basic and acidic residues" evidence="1">
    <location>
        <begin position="415"/>
        <end position="424"/>
    </location>
</feature>
<comment type="caution">
    <text evidence="3">The sequence shown here is derived from an EMBL/GenBank/DDBJ whole genome shotgun (WGS) entry which is preliminary data.</text>
</comment>
<dbReference type="InterPro" id="IPR041282">
    <property type="entry name" value="FYVE_2"/>
</dbReference>
<evidence type="ECO:0000256" key="1">
    <source>
        <dbReference type="SAM" id="MobiDB-lite"/>
    </source>
</evidence>